<comment type="caution">
    <text evidence="2">The sequence shown here is derived from an EMBL/GenBank/DDBJ whole genome shotgun (WGS) entry which is preliminary data.</text>
</comment>
<evidence type="ECO:0000256" key="1">
    <source>
        <dbReference type="SAM" id="MobiDB-lite"/>
    </source>
</evidence>
<evidence type="ECO:0000313" key="2">
    <source>
        <dbReference type="EMBL" id="GIG55115.1"/>
    </source>
</evidence>
<organism evidence="2 3">
    <name type="scientific">Demequina activiva</name>
    <dbReference type="NCBI Taxonomy" id="1582364"/>
    <lineage>
        <taxon>Bacteria</taxon>
        <taxon>Bacillati</taxon>
        <taxon>Actinomycetota</taxon>
        <taxon>Actinomycetes</taxon>
        <taxon>Micrococcales</taxon>
        <taxon>Demequinaceae</taxon>
        <taxon>Demequina</taxon>
    </lineage>
</organism>
<reference evidence="2" key="1">
    <citation type="submission" date="2021-01" db="EMBL/GenBank/DDBJ databases">
        <title>Whole genome shotgun sequence of Demequina activiva NBRC 110675.</title>
        <authorList>
            <person name="Komaki H."/>
            <person name="Tamura T."/>
        </authorList>
    </citation>
    <scope>NUCLEOTIDE SEQUENCE</scope>
    <source>
        <strain evidence="2">NBRC 110675</strain>
    </source>
</reference>
<feature type="region of interest" description="Disordered" evidence="1">
    <location>
        <begin position="1"/>
        <end position="27"/>
    </location>
</feature>
<proteinExistence type="predicted"/>
<dbReference type="InterPro" id="IPR003772">
    <property type="entry name" value="YceD"/>
</dbReference>
<dbReference type="EMBL" id="BONR01000004">
    <property type="protein sequence ID" value="GIG55115.1"/>
    <property type="molecule type" value="Genomic_DNA"/>
</dbReference>
<dbReference type="PANTHER" id="PTHR34374">
    <property type="entry name" value="LARGE RIBOSOMAL RNA SUBUNIT ACCUMULATION PROTEIN YCED HOMOLOG 1, CHLOROPLASTIC"/>
    <property type="match status" value="1"/>
</dbReference>
<dbReference type="AlphaFoldDB" id="A0A919Q7B3"/>
<evidence type="ECO:0008006" key="4">
    <source>
        <dbReference type="Google" id="ProtNLM"/>
    </source>
</evidence>
<accession>A0A919Q7B3</accession>
<keyword evidence="3" id="KW-1185">Reference proteome</keyword>
<dbReference type="PANTHER" id="PTHR34374:SF1">
    <property type="entry name" value="LARGE RIBOSOMAL RNA SUBUNIT ACCUMULATION PROTEIN YCED HOMOLOG 1, CHLOROPLASTIC"/>
    <property type="match status" value="1"/>
</dbReference>
<protein>
    <recommendedName>
        <fullName evidence="4">DUF177 domain-containing protein</fullName>
    </recommendedName>
</protein>
<dbReference type="Pfam" id="PF02620">
    <property type="entry name" value="YceD"/>
    <property type="match status" value="1"/>
</dbReference>
<name>A0A919Q7B3_9MICO</name>
<gene>
    <name evidence="2" type="ORF">Dac01nite_18670</name>
</gene>
<evidence type="ECO:0000313" key="3">
    <source>
        <dbReference type="Proteomes" id="UP000652354"/>
    </source>
</evidence>
<sequence>MSQRPASSPFRISMRDIARRPGTQRTVSESFPAPAVLGTDVIGVPEGAELRLDVSLESVSEGIWVSGTVMAEAVGECGRCLDEVRQQVAAPVQGLFTVDDVHADDEEGEPEDVFQFDGETVDLEEVVRDAVASELPFTPLCRPDCPGLCDQCGARLADDPDHAHDAIDPRWSALQSLTEEKES</sequence>
<dbReference type="Proteomes" id="UP000652354">
    <property type="component" value="Unassembled WGS sequence"/>
</dbReference>